<sequence length="198" mass="21927">MTQPKIGIIISTTRKGRLGERIARWVHELAQGRTDLSFEVIDLRDYPLGFYEVEVSPRFAPLDGAVEQAWAGKMASLDGYIFVTAEYNRSITGVLKNALDHLYYEPGRKPAAFVGYGAAGGVRAVEQLRLMAVELSMVVTKNGVHIGMEPMLGLMREGKELADFPYLSPTVVTMLDELAWYAKTLKTGRDEEAQKTAA</sequence>
<dbReference type="RefSeq" id="WP_262171503.1">
    <property type="nucleotide sequence ID" value="NZ_CP104965.1"/>
</dbReference>
<protein>
    <submittedName>
        <fullName evidence="2">NAD(P)H-dependent oxidoreductase</fullName>
    </submittedName>
</protein>
<dbReference type="PANTHER" id="PTHR30543:SF21">
    <property type="entry name" value="NAD(P)H-DEPENDENT FMN REDUCTASE LOT6"/>
    <property type="match status" value="1"/>
</dbReference>
<evidence type="ECO:0000313" key="3">
    <source>
        <dbReference type="Proteomes" id="UP001061862"/>
    </source>
</evidence>
<proteinExistence type="predicted"/>
<dbReference type="Gene3D" id="3.40.50.360">
    <property type="match status" value="1"/>
</dbReference>
<dbReference type="Proteomes" id="UP001061862">
    <property type="component" value="Chromosome"/>
</dbReference>
<reference evidence="2 3" key="1">
    <citation type="submission" date="2022-09" db="EMBL/GenBank/DDBJ databases">
        <title>Interaction between co-microsymbionts with complementary sets of symbiotic genes in legume-rhizobium systems.</title>
        <authorList>
            <person name="Safronova V."/>
            <person name="Sazanova A."/>
            <person name="Afonin A."/>
            <person name="Chirak E."/>
        </authorList>
    </citation>
    <scope>NUCLEOTIDE SEQUENCE [LARGE SCALE GENOMIC DNA]</scope>
    <source>
        <strain evidence="2 3">A18/4-1</strain>
    </source>
</reference>
<keyword evidence="3" id="KW-1185">Reference proteome</keyword>
<organism evidence="2 3">
    <name type="scientific">Devosia neptuniae</name>
    <dbReference type="NCBI Taxonomy" id="191302"/>
    <lineage>
        <taxon>Bacteria</taxon>
        <taxon>Pseudomonadati</taxon>
        <taxon>Pseudomonadota</taxon>
        <taxon>Alphaproteobacteria</taxon>
        <taxon>Hyphomicrobiales</taxon>
        <taxon>Devosiaceae</taxon>
        <taxon>Devosia</taxon>
    </lineage>
</organism>
<dbReference type="SUPFAM" id="SSF52218">
    <property type="entry name" value="Flavoproteins"/>
    <property type="match status" value="1"/>
</dbReference>
<feature type="domain" description="NADPH-dependent FMN reductase-like" evidence="1">
    <location>
        <begin position="4"/>
        <end position="144"/>
    </location>
</feature>
<gene>
    <name evidence="2" type="ORF">N8A98_11665</name>
</gene>
<dbReference type="InterPro" id="IPR050712">
    <property type="entry name" value="NAD(P)H-dep_reductase"/>
</dbReference>
<dbReference type="InterPro" id="IPR029039">
    <property type="entry name" value="Flavoprotein-like_sf"/>
</dbReference>
<dbReference type="PANTHER" id="PTHR30543">
    <property type="entry name" value="CHROMATE REDUCTASE"/>
    <property type="match status" value="1"/>
</dbReference>
<dbReference type="Pfam" id="PF03358">
    <property type="entry name" value="FMN_red"/>
    <property type="match status" value="1"/>
</dbReference>
<accession>A0ABY6CHR7</accession>
<name>A0ABY6CHR7_9HYPH</name>
<evidence type="ECO:0000313" key="2">
    <source>
        <dbReference type="EMBL" id="UXN71784.1"/>
    </source>
</evidence>
<dbReference type="InterPro" id="IPR005025">
    <property type="entry name" value="FMN_Rdtase-like_dom"/>
</dbReference>
<dbReference type="EMBL" id="CP104965">
    <property type="protein sequence ID" value="UXN71784.1"/>
    <property type="molecule type" value="Genomic_DNA"/>
</dbReference>
<evidence type="ECO:0000259" key="1">
    <source>
        <dbReference type="Pfam" id="PF03358"/>
    </source>
</evidence>